<comment type="subcellular location">
    <subcellularLocation>
        <location evidence="1">Cell envelope</location>
    </subcellularLocation>
</comment>
<sequence length="331" mass="35724">MRIAAGLWTVAGSLVLAGCTGDYPTPSTAAPAAHAAGKTWRIVTTTGMVTDIVREVAGPRAEVTALMGPGVDPHLYKPTRNDMRRLLDADLVIYSGLLLEGRMTDTFVQLANQGKRVIAVTSGLEETKLREPPEFAGHYDPHVWMDVRLWSECVHTVGEELAKFDSDHAAEYRQRAEAYRARLVELDAYVEQVIASIPAAQRVLVTAHDAFGYFGARYGLEVRSVQGVSTESEAGVQDVNRLVEFLVERKLPAIFVESSVNSKNIAAVIEGCEARGVTVAIGAELYSDALGEAGTYEGTYVGMIDANATRIARALGGDAPETGWQGKLTTR</sequence>
<dbReference type="GO" id="GO:0030313">
    <property type="term" value="C:cell envelope"/>
    <property type="evidence" value="ECO:0007669"/>
    <property type="project" value="UniProtKB-SubCell"/>
</dbReference>
<name>A0A7C2PFY6_9PLAN</name>
<dbReference type="GO" id="GO:0030001">
    <property type="term" value="P:metal ion transport"/>
    <property type="evidence" value="ECO:0007669"/>
    <property type="project" value="InterPro"/>
</dbReference>
<keyword evidence="5" id="KW-0732">Signal</keyword>
<comment type="caution">
    <text evidence="7">The sequence shown here is derived from an EMBL/GenBank/DDBJ whole genome shotgun (WGS) entry which is preliminary data.</text>
</comment>
<dbReference type="GO" id="GO:0007155">
    <property type="term" value="P:cell adhesion"/>
    <property type="evidence" value="ECO:0007669"/>
    <property type="project" value="InterPro"/>
</dbReference>
<evidence type="ECO:0000256" key="4">
    <source>
        <dbReference type="ARBA" id="ARBA00022723"/>
    </source>
</evidence>
<dbReference type="Pfam" id="PF01297">
    <property type="entry name" value="ZnuA"/>
    <property type="match status" value="1"/>
</dbReference>
<dbReference type="InterPro" id="IPR050492">
    <property type="entry name" value="Bact_metal-bind_prot9"/>
</dbReference>
<dbReference type="GO" id="GO:0046872">
    <property type="term" value="F:metal ion binding"/>
    <property type="evidence" value="ECO:0007669"/>
    <property type="project" value="UniProtKB-KW"/>
</dbReference>
<keyword evidence="4" id="KW-0479">Metal-binding</keyword>
<proteinExistence type="inferred from homology"/>
<evidence type="ECO:0000256" key="5">
    <source>
        <dbReference type="ARBA" id="ARBA00022729"/>
    </source>
</evidence>
<evidence type="ECO:0000256" key="6">
    <source>
        <dbReference type="RuleBase" id="RU003512"/>
    </source>
</evidence>
<gene>
    <name evidence="7" type="ORF">ENQ76_03905</name>
</gene>
<dbReference type="PANTHER" id="PTHR42953:SF1">
    <property type="entry name" value="METAL-BINDING PROTEIN HI_0362-RELATED"/>
    <property type="match status" value="1"/>
</dbReference>
<accession>A0A7C2PFY6</accession>
<dbReference type="AlphaFoldDB" id="A0A7C2PFY6"/>
<dbReference type="PROSITE" id="PS51257">
    <property type="entry name" value="PROKAR_LIPOPROTEIN"/>
    <property type="match status" value="1"/>
</dbReference>
<evidence type="ECO:0000256" key="2">
    <source>
        <dbReference type="ARBA" id="ARBA00011028"/>
    </source>
</evidence>
<dbReference type="Gene3D" id="3.40.50.1980">
    <property type="entry name" value="Nitrogenase molybdenum iron protein domain"/>
    <property type="match status" value="2"/>
</dbReference>
<reference evidence="7" key="1">
    <citation type="journal article" date="2020" name="mSystems">
        <title>Genome- and Community-Level Interaction Insights into Carbon Utilization and Element Cycling Functions of Hydrothermarchaeota in Hydrothermal Sediment.</title>
        <authorList>
            <person name="Zhou Z."/>
            <person name="Liu Y."/>
            <person name="Xu W."/>
            <person name="Pan J."/>
            <person name="Luo Z.H."/>
            <person name="Li M."/>
        </authorList>
    </citation>
    <scope>NUCLEOTIDE SEQUENCE [LARGE SCALE GENOMIC DNA]</scope>
    <source>
        <strain evidence="7">SpSt-339</strain>
    </source>
</reference>
<evidence type="ECO:0000256" key="1">
    <source>
        <dbReference type="ARBA" id="ARBA00004196"/>
    </source>
</evidence>
<dbReference type="InterPro" id="IPR006127">
    <property type="entry name" value="ZnuA-like"/>
</dbReference>
<evidence type="ECO:0000313" key="7">
    <source>
        <dbReference type="EMBL" id="HEN14597.1"/>
    </source>
</evidence>
<dbReference type="SUPFAM" id="SSF53807">
    <property type="entry name" value="Helical backbone' metal receptor"/>
    <property type="match status" value="1"/>
</dbReference>
<evidence type="ECO:0000256" key="3">
    <source>
        <dbReference type="ARBA" id="ARBA00022448"/>
    </source>
</evidence>
<dbReference type="PRINTS" id="PR00691">
    <property type="entry name" value="ADHESINB"/>
</dbReference>
<organism evidence="7">
    <name type="scientific">Schlesneria paludicola</name>
    <dbReference type="NCBI Taxonomy" id="360056"/>
    <lineage>
        <taxon>Bacteria</taxon>
        <taxon>Pseudomonadati</taxon>
        <taxon>Planctomycetota</taxon>
        <taxon>Planctomycetia</taxon>
        <taxon>Planctomycetales</taxon>
        <taxon>Planctomycetaceae</taxon>
        <taxon>Schlesneria</taxon>
    </lineage>
</organism>
<dbReference type="InterPro" id="IPR006129">
    <property type="entry name" value="AdhesinB"/>
</dbReference>
<dbReference type="EMBL" id="DSOK01000122">
    <property type="protein sequence ID" value="HEN14597.1"/>
    <property type="molecule type" value="Genomic_DNA"/>
</dbReference>
<comment type="similarity">
    <text evidence="2 6">Belongs to the bacterial solute-binding protein 9 family.</text>
</comment>
<dbReference type="PRINTS" id="PR00690">
    <property type="entry name" value="ADHESNFAMILY"/>
</dbReference>
<dbReference type="InterPro" id="IPR006128">
    <property type="entry name" value="Lipoprotein_PsaA-like"/>
</dbReference>
<dbReference type="PANTHER" id="PTHR42953">
    <property type="entry name" value="HIGH-AFFINITY ZINC UPTAKE SYSTEM PROTEIN ZNUA-RELATED"/>
    <property type="match status" value="1"/>
</dbReference>
<keyword evidence="3 6" id="KW-0813">Transport</keyword>
<protein>
    <submittedName>
        <fullName evidence="7">Manganese transporter</fullName>
    </submittedName>
</protein>